<evidence type="ECO:0000259" key="17">
    <source>
        <dbReference type="Pfam" id="PF02769"/>
    </source>
</evidence>
<dbReference type="PANTHER" id="PTHR10520">
    <property type="entry name" value="TRIFUNCTIONAL PURINE BIOSYNTHETIC PROTEIN ADENOSINE-3-RELATED"/>
    <property type="match status" value="1"/>
</dbReference>
<evidence type="ECO:0000256" key="6">
    <source>
        <dbReference type="ARBA" id="ARBA00022490"/>
    </source>
</evidence>
<feature type="domain" description="PurM-like N-terminal" evidence="16">
    <location>
        <begin position="41"/>
        <end position="153"/>
    </location>
</feature>
<dbReference type="GO" id="GO:0004637">
    <property type="term" value="F:phosphoribosylamine-glycine ligase activity"/>
    <property type="evidence" value="ECO:0007669"/>
    <property type="project" value="TreeGrafter"/>
</dbReference>
<dbReference type="InterPro" id="IPR016188">
    <property type="entry name" value="PurM-like_N"/>
</dbReference>
<comment type="similarity">
    <text evidence="3 15">Belongs to the AIR synthase family.</text>
</comment>
<evidence type="ECO:0000256" key="13">
    <source>
        <dbReference type="ARBA" id="ARBA00033093"/>
    </source>
</evidence>
<dbReference type="CDD" id="cd02196">
    <property type="entry name" value="PurM"/>
    <property type="match status" value="1"/>
</dbReference>
<evidence type="ECO:0000256" key="12">
    <source>
        <dbReference type="ARBA" id="ARBA00032931"/>
    </source>
</evidence>
<dbReference type="FunFam" id="3.90.650.10:FF:000011">
    <property type="entry name" value="Phosphoribosylformylglycinamidine cyclo-ligase"/>
    <property type="match status" value="1"/>
</dbReference>
<evidence type="ECO:0000256" key="9">
    <source>
        <dbReference type="ARBA" id="ARBA00022755"/>
    </source>
</evidence>
<evidence type="ECO:0000313" key="18">
    <source>
        <dbReference type="EMBL" id="BDB97327.1"/>
    </source>
</evidence>
<comment type="catalytic activity">
    <reaction evidence="14 15">
        <text>2-formamido-N(1)-(5-O-phospho-beta-D-ribosyl)acetamidine + ATP = 5-amino-1-(5-phospho-beta-D-ribosyl)imidazole + ADP + phosphate + H(+)</text>
        <dbReference type="Rhea" id="RHEA:23032"/>
        <dbReference type="ChEBI" id="CHEBI:15378"/>
        <dbReference type="ChEBI" id="CHEBI:30616"/>
        <dbReference type="ChEBI" id="CHEBI:43474"/>
        <dbReference type="ChEBI" id="CHEBI:137981"/>
        <dbReference type="ChEBI" id="CHEBI:147287"/>
        <dbReference type="ChEBI" id="CHEBI:456216"/>
        <dbReference type="EC" id="6.3.3.1"/>
    </reaction>
</comment>
<keyword evidence="7 15" id="KW-0436">Ligase</keyword>
<evidence type="ECO:0000256" key="1">
    <source>
        <dbReference type="ARBA" id="ARBA00004496"/>
    </source>
</evidence>
<dbReference type="GO" id="GO:0005829">
    <property type="term" value="C:cytosol"/>
    <property type="evidence" value="ECO:0007669"/>
    <property type="project" value="TreeGrafter"/>
</dbReference>
<evidence type="ECO:0000256" key="14">
    <source>
        <dbReference type="ARBA" id="ARBA00049057"/>
    </source>
</evidence>
<accession>A0AAQ4CNE6</accession>
<evidence type="ECO:0000256" key="4">
    <source>
        <dbReference type="ARBA" id="ARBA00013047"/>
    </source>
</evidence>
<dbReference type="InterPro" id="IPR036676">
    <property type="entry name" value="PurM-like_C_sf"/>
</dbReference>
<proteinExistence type="inferred from homology"/>
<dbReference type="GO" id="GO:0006189">
    <property type="term" value="P:'de novo' IMP biosynthetic process"/>
    <property type="evidence" value="ECO:0007669"/>
    <property type="project" value="UniProtKB-UniRule"/>
</dbReference>
<name>A0AAQ4CNE6_9CREN</name>
<dbReference type="GO" id="GO:0046084">
    <property type="term" value="P:adenine biosynthetic process"/>
    <property type="evidence" value="ECO:0007669"/>
    <property type="project" value="TreeGrafter"/>
</dbReference>
<comment type="pathway">
    <text evidence="2 15">Purine metabolism; IMP biosynthesis via de novo pathway; 5-amino-1-(5-phospho-D-ribosyl)imidazole from N(2)-formyl-N(1)-(5-phospho-D-ribosyl)glycinamide: step 2/2.</text>
</comment>
<dbReference type="InterPro" id="IPR010918">
    <property type="entry name" value="PurM-like_C_dom"/>
</dbReference>
<dbReference type="PANTHER" id="PTHR10520:SF12">
    <property type="entry name" value="TRIFUNCTIONAL PURINE BIOSYNTHETIC PROTEIN ADENOSINE-3"/>
    <property type="match status" value="1"/>
</dbReference>
<dbReference type="EC" id="6.3.3.1" evidence="4 15"/>
<evidence type="ECO:0000259" key="16">
    <source>
        <dbReference type="Pfam" id="PF00586"/>
    </source>
</evidence>
<evidence type="ECO:0000256" key="3">
    <source>
        <dbReference type="ARBA" id="ARBA00010280"/>
    </source>
</evidence>
<dbReference type="Pfam" id="PF02769">
    <property type="entry name" value="AIRS_C"/>
    <property type="match status" value="1"/>
</dbReference>
<evidence type="ECO:0000256" key="7">
    <source>
        <dbReference type="ARBA" id="ARBA00022598"/>
    </source>
</evidence>
<dbReference type="HAMAP" id="MF_00741">
    <property type="entry name" value="AIRS"/>
    <property type="match status" value="1"/>
</dbReference>
<dbReference type="GO" id="GO:0004641">
    <property type="term" value="F:phosphoribosylformylglycinamidine cyclo-ligase activity"/>
    <property type="evidence" value="ECO:0007669"/>
    <property type="project" value="UniProtKB-UniRule"/>
</dbReference>
<reference evidence="18 19" key="1">
    <citation type="journal article" date="2022" name="Microbiol. Resour. Announc.">
        <title>Complete Genome Sequence of the Hyperthermophilic and Acidophilic Archaeon Saccharolobus caldissimus Strain HS-3T.</title>
        <authorList>
            <person name="Sakai H.D."/>
            <person name="Kurosawa N."/>
        </authorList>
    </citation>
    <scope>NUCLEOTIDE SEQUENCE [LARGE SCALE GENOMIC DNA]</scope>
    <source>
        <strain evidence="18 19">JCM32116</strain>
    </source>
</reference>
<sequence>MSEEYSKAGVDLGKLRKYHETISNIISLTYKNTLIGAGHYSGVIRIGNLNVAIHTDGVGTKTLLALRAGIIKPVGIDCVAMNVNDLLCVGARPIALVDYLALEKPMDEIVNEVISGLVEGAIESNVEIVGGETAIMPDVIKGFDLSCTAIGIVEKLKTGSDIRPGDYILGLASNGIHANGYSLVRKLINEGKIRLDEYKEELLAPTKIYVKPVLEVMDMVKGIAHITGGAFTKLKRLTSYRLILNMPEPPEVFKLIEKAGVPHEEMYKVFNMGIGMILFVSEEFVNEVKSKLEKYVNVYELGRVYEGQGIVIRTYKNVILNL</sequence>
<gene>
    <name evidence="15" type="primary">purM</name>
    <name evidence="18" type="ORF">SACC_03440</name>
</gene>
<evidence type="ECO:0000256" key="11">
    <source>
        <dbReference type="ARBA" id="ARBA00031908"/>
    </source>
</evidence>
<dbReference type="Proteomes" id="UP001319921">
    <property type="component" value="Chromosome"/>
</dbReference>
<dbReference type="InterPro" id="IPR036921">
    <property type="entry name" value="PurM-like_N_sf"/>
</dbReference>
<dbReference type="FunFam" id="3.30.1330.10:FF:000020">
    <property type="entry name" value="Phosphoribosylformylglycinamidine cyclo-ligase"/>
    <property type="match status" value="1"/>
</dbReference>
<keyword evidence="9 15" id="KW-0658">Purine biosynthesis</keyword>
<evidence type="ECO:0000256" key="15">
    <source>
        <dbReference type="HAMAP-Rule" id="MF_00741"/>
    </source>
</evidence>
<dbReference type="NCBIfam" id="TIGR00878">
    <property type="entry name" value="purM"/>
    <property type="match status" value="1"/>
</dbReference>
<dbReference type="GO" id="GO:0005524">
    <property type="term" value="F:ATP binding"/>
    <property type="evidence" value="ECO:0007669"/>
    <property type="project" value="UniProtKB-KW"/>
</dbReference>
<dbReference type="EMBL" id="AP025226">
    <property type="protein sequence ID" value="BDB97327.1"/>
    <property type="molecule type" value="Genomic_DNA"/>
</dbReference>
<dbReference type="KEGG" id="scas:SACC_03440"/>
<evidence type="ECO:0000313" key="19">
    <source>
        <dbReference type="Proteomes" id="UP001319921"/>
    </source>
</evidence>
<keyword evidence="8 15" id="KW-0547">Nucleotide-binding</keyword>
<dbReference type="Pfam" id="PF00586">
    <property type="entry name" value="AIRS"/>
    <property type="match status" value="1"/>
</dbReference>
<evidence type="ECO:0000256" key="2">
    <source>
        <dbReference type="ARBA" id="ARBA00004686"/>
    </source>
</evidence>
<comment type="subcellular location">
    <subcellularLocation>
        <location evidence="1 15">Cytoplasm</location>
    </subcellularLocation>
</comment>
<dbReference type="Gene3D" id="3.30.1330.10">
    <property type="entry name" value="PurM-like, N-terminal domain"/>
    <property type="match status" value="1"/>
</dbReference>
<dbReference type="InterPro" id="IPR004733">
    <property type="entry name" value="PurM_cligase"/>
</dbReference>
<evidence type="ECO:0000256" key="8">
    <source>
        <dbReference type="ARBA" id="ARBA00022741"/>
    </source>
</evidence>
<protein>
    <recommendedName>
        <fullName evidence="5 15">Phosphoribosylformylglycinamidine cyclo-ligase</fullName>
        <ecNumber evidence="4 15">6.3.3.1</ecNumber>
    </recommendedName>
    <alternativeName>
        <fullName evidence="12 15">AIR synthase</fullName>
    </alternativeName>
    <alternativeName>
        <fullName evidence="13 15">AIRS</fullName>
    </alternativeName>
    <alternativeName>
        <fullName evidence="11 15">Phosphoribosyl-aminoimidazole synthetase</fullName>
    </alternativeName>
</protein>
<evidence type="ECO:0000256" key="5">
    <source>
        <dbReference type="ARBA" id="ARBA00020367"/>
    </source>
</evidence>
<organism evidence="18 19">
    <name type="scientific">Saccharolobus caldissimus</name>
    <dbReference type="NCBI Taxonomy" id="1702097"/>
    <lineage>
        <taxon>Archaea</taxon>
        <taxon>Thermoproteota</taxon>
        <taxon>Thermoprotei</taxon>
        <taxon>Sulfolobales</taxon>
        <taxon>Sulfolobaceae</taxon>
        <taxon>Saccharolobus</taxon>
    </lineage>
</organism>
<keyword evidence="19" id="KW-1185">Reference proteome</keyword>
<dbReference type="SUPFAM" id="SSF55326">
    <property type="entry name" value="PurM N-terminal domain-like"/>
    <property type="match status" value="1"/>
</dbReference>
<dbReference type="AlphaFoldDB" id="A0AAQ4CNE6"/>
<feature type="domain" description="PurM-like C-terminal" evidence="17">
    <location>
        <begin position="163"/>
        <end position="312"/>
    </location>
</feature>
<evidence type="ECO:0000256" key="10">
    <source>
        <dbReference type="ARBA" id="ARBA00022840"/>
    </source>
</evidence>
<keyword evidence="6 15" id="KW-0963">Cytoplasm</keyword>
<dbReference type="Gene3D" id="3.90.650.10">
    <property type="entry name" value="PurM-like C-terminal domain"/>
    <property type="match status" value="1"/>
</dbReference>
<keyword evidence="10 15" id="KW-0067">ATP-binding</keyword>
<dbReference type="SUPFAM" id="SSF56042">
    <property type="entry name" value="PurM C-terminal domain-like"/>
    <property type="match status" value="1"/>
</dbReference>